<keyword evidence="3" id="KW-1185">Reference proteome</keyword>
<sequence length="74" mass="8231">MTGEEIAGPATPKVLRFAYFIGAGFILTAAINKYRELERKSLLKKQQEENLLSESSTNACINFSILPRNVLLNS</sequence>
<evidence type="ECO:0000313" key="3">
    <source>
        <dbReference type="Proteomes" id="UP001168877"/>
    </source>
</evidence>
<dbReference type="EMBL" id="JAUESC010000003">
    <property type="protein sequence ID" value="KAK0599553.1"/>
    <property type="molecule type" value="Genomic_DNA"/>
</dbReference>
<keyword evidence="1" id="KW-1133">Transmembrane helix</keyword>
<dbReference type="AlphaFoldDB" id="A0AA39T1F2"/>
<keyword evidence="1" id="KW-0812">Transmembrane</keyword>
<feature type="transmembrane region" description="Helical" evidence="1">
    <location>
        <begin position="17"/>
        <end position="34"/>
    </location>
</feature>
<evidence type="ECO:0000313" key="2">
    <source>
        <dbReference type="EMBL" id="KAK0599553.1"/>
    </source>
</evidence>
<comment type="caution">
    <text evidence="2">The sequence shown here is derived from an EMBL/GenBank/DDBJ whole genome shotgun (WGS) entry which is preliminary data.</text>
</comment>
<protein>
    <recommendedName>
        <fullName evidence="4">Transmembrane protein</fullName>
    </recommendedName>
</protein>
<keyword evidence="1" id="KW-0472">Membrane</keyword>
<evidence type="ECO:0000256" key="1">
    <source>
        <dbReference type="SAM" id="Phobius"/>
    </source>
</evidence>
<evidence type="ECO:0008006" key="4">
    <source>
        <dbReference type="Google" id="ProtNLM"/>
    </source>
</evidence>
<gene>
    <name evidence="2" type="ORF">LWI29_006274</name>
</gene>
<reference evidence="2" key="2">
    <citation type="submission" date="2023-06" db="EMBL/GenBank/DDBJ databases">
        <authorList>
            <person name="Swenson N.G."/>
            <person name="Wegrzyn J.L."/>
            <person name="Mcevoy S.L."/>
        </authorList>
    </citation>
    <scope>NUCLEOTIDE SEQUENCE</scope>
    <source>
        <strain evidence="2">NS2018</strain>
        <tissue evidence="2">Leaf</tissue>
    </source>
</reference>
<accession>A0AA39T1F2</accession>
<reference evidence="2" key="1">
    <citation type="journal article" date="2022" name="Plant J.">
        <title>Strategies of tolerance reflected in two North American maple genomes.</title>
        <authorList>
            <person name="McEvoy S.L."/>
            <person name="Sezen U.U."/>
            <person name="Trouern-Trend A."/>
            <person name="McMahon S.M."/>
            <person name="Schaberg P.G."/>
            <person name="Yang J."/>
            <person name="Wegrzyn J.L."/>
            <person name="Swenson N.G."/>
        </authorList>
    </citation>
    <scope>NUCLEOTIDE SEQUENCE</scope>
    <source>
        <strain evidence="2">NS2018</strain>
    </source>
</reference>
<organism evidence="2 3">
    <name type="scientific">Acer saccharum</name>
    <name type="common">Sugar maple</name>
    <dbReference type="NCBI Taxonomy" id="4024"/>
    <lineage>
        <taxon>Eukaryota</taxon>
        <taxon>Viridiplantae</taxon>
        <taxon>Streptophyta</taxon>
        <taxon>Embryophyta</taxon>
        <taxon>Tracheophyta</taxon>
        <taxon>Spermatophyta</taxon>
        <taxon>Magnoliopsida</taxon>
        <taxon>eudicotyledons</taxon>
        <taxon>Gunneridae</taxon>
        <taxon>Pentapetalae</taxon>
        <taxon>rosids</taxon>
        <taxon>malvids</taxon>
        <taxon>Sapindales</taxon>
        <taxon>Sapindaceae</taxon>
        <taxon>Hippocastanoideae</taxon>
        <taxon>Acereae</taxon>
        <taxon>Acer</taxon>
    </lineage>
</organism>
<proteinExistence type="predicted"/>
<name>A0AA39T1F2_ACESA</name>
<dbReference type="Proteomes" id="UP001168877">
    <property type="component" value="Unassembled WGS sequence"/>
</dbReference>